<dbReference type="Pfam" id="PF13715">
    <property type="entry name" value="CarbopepD_reg_2"/>
    <property type="match status" value="1"/>
</dbReference>
<dbReference type="AlphaFoldDB" id="A0A1G6YRF8"/>
<gene>
    <name evidence="1" type="ORF">SAMN05216464_10349</name>
</gene>
<evidence type="ECO:0000313" key="2">
    <source>
        <dbReference type="Proteomes" id="UP000199072"/>
    </source>
</evidence>
<dbReference type="InterPro" id="IPR008969">
    <property type="entry name" value="CarboxyPept-like_regulatory"/>
</dbReference>
<accession>A0A1G6YRF8</accession>
<dbReference type="SUPFAM" id="SSF49464">
    <property type="entry name" value="Carboxypeptidase regulatory domain-like"/>
    <property type="match status" value="1"/>
</dbReference>
<sequence>MAHINKMKNRKLFKYRYCVLAVFVGCFFFYTGSAKNNVFHNEMQDLPKVDTAFKTISGRITGANDTAGLINATVCITGTSIKTTTNNKGEFTFNVPINAHSLEIIYLPHPNGYVPINPILQLNYNITFGYGMPATTTDKDGTTWYFNLNEQTRKPGTRFNMASYRKALKEIGTLGEFKE</sequence>
<dbReference type="Proteomes" id="UP000199072">
    <property type="component" value="Unassembled WGS sequence"/>
</dbReference>
<protein>
    <submittedName>
        <fullName evidence="1">CarboxypepD_reg-like domain-containing protein</fullName>
    </submittedName>
</protein>
<dbReference type="Gene3D" id="2.60.40.1120">
    <property type="entry name" value="Carboxypeptidase-like, regulatory domain"/>
    <property type="match status" value="1"/>
</dbReference>
<dbReference type="EMBL" id="FNAI01000003">
    <property type="protein sequence ID" value="SDD92257.1"/>
    <property type="molecule type" value="Genomic_DNA"/>
</dbReference>
<keyword evidence="2" id="KW-1185">Reference proteome</keyword>
<reference evidence="1 2" key="1">
    <citation type="submission" date="2016-10" db="EMBL/GenBank/DDBJ databases">
        <authorList>
            <person name="de Groot N.N."/>
        </authorList>
    </citation>
    <scope>NUCLEOTIDE SEQUENCE [LARGE SCALE GENOMIC DNA]</scope>
    <source>
        <strain evidence="1 2">47C3B</strain>
    </source>
</reference>
<evidence type="ECO:0000313" key="1">
    <source>
        <dbReference type="EMBL" id="SDD92257.1"/>
    </source>
</evidence>
<dbReference type="OrthoDB" id="7432683at2"/>
<dbReference type="STRING" id="1391627.SAMN05216464_10349"/>
<organism evidence="1 2">
    <name type="scientific">Mucilaginibacter pineti</name>
    <dbReference type="NCBI Taxonomy" id="1391627"/>
    <lineage>
        <taxon>Bacteria</taxon>
        <taxon>Pseudomonadati</taxon>
        <taxon>Bacteroidota</taxon>
        <taxon>Sphingobacteriia</taxon>
        <taxon>Sphingobacteriales</taxon>
        <taxon>Sphingobacteriaceae</taxon>
        <taxon>Mucilaginibacter</taxon>
    </lineage>
</organism>
<proteinExistence type="predicted"/>
<name>A0A1G6YRF8_9SPHI</name>